<sequence>MKSRLFLFQGIKIEASIYQKWILLWFSQTRSPPPLLPFHSDLVACAALIPFATRQRNLQTFIISNLSDIVNHTHLLNDEILPRSCLSCPTPRGNLTALSASAGSIFNVALLVRAGTGSGRWREKEEDEREKGAMVERQSPSWLALQPVPSLVGAQNDEGGVKVWDGGGG</sequence>
<dbReference type="Proteomes" id="UP001497516">
    <property type="component" value="Chromosome 9"/>
</dbReference>
<feature type="compositionally biased region" description="Basic and acidic residues" evidence="1">
    <location>
        <begin position="120"/>
        <end position="134"/>
    </location>
</feature>
<gene>
    <name evidence="2" type="ORF">LTRI10_LOCUS52291</name>
</gene>
<dbReference type="AlphaFoldDB" id="A0AAV2GRU4"/>
<dbReference type="EMBL" id="OZ034822">
    <property type="protein sequence ID" value="CAL1413037.1"/>
    <property type="molecule type" value="Genomic_DNA"/>
</dbReference>
<reference evidence="2 3" key="1">
    <citation type="submission" date="2024-04" db="EMBL/GenBank/DDBJ databases">
        <authorList>
            <person name="Fracassetti M."/>
        </authorList>
    </citation>
    <scope>NUCLEOTIDE SEQUENCE [LARGE SCALE GENOMIC DNA]</scope>
</reference>
<evidence type="ECO:0000313" key="2">
    <source>
        <dbReference type="EMBL" id="CAL1413037.1"/>
    </source>
</evidence>
<name>A0AAV2GRU4_9ROSI</name>
<evidence type="ECO:0000256" key="1">
    <source>
        <dbReference type="SAM" id="MobiDB-lite"/>
    </source>
</evidence>
<protein>
    <submittedName>
        <fullName evidence="2">Uncharacterized protein</fullName>
    </submittedName>
</protein>
<organism evidence="2 3">
    <name type="scientific">Linum trigynum</name>
    <dbReference type="NCBI Taxonomy" id="586398"/>
    <lineage>
        <taxon>Eukaryota</taxon>
        <taxon>Viridiplantae</taxon>
        <taxon>Streptophyta</taxon>
        <taxon>Embryophyta</taxon>
        <taxon>Tracheophyta</taxon>
        <taxon>Spermatophyta</taxon>
        <taxon>Magnoliopsida</taxon>
        <taxon>eudicotyledons</taxon>
        <taxon>Gunneridae</taxon>
        <taxon>Pentapetalae</taxon>
        <taxon>rosids</taxon>
        <taxon>fabids</taxon>
        <taxon>Malpighiales</taxon>
        <taxon>Linaceae</taxon>
        <taxon>Linum</taxon>
    </lineage>
</organism>
<feature type="region of interest" description="Disordered" evidence="1">
    <location>
        <begin position="119"/>
        <end position="139"/>
    </location>
</feature>
<evidence type="ECO:0000313" key="3">
    <source>
        <dbReference type="Proteomes" id="UP001497516"/>
    </source>
</evidence>
<accession>A0AAV2GRU4</accession>
<proteinExistence type="predicted"/>
<keyword evidence="3" id="KW-1185">Reference proteome</keyword>